<keyword evidence="7 12" id="KW-0378">Hydrolase</keyword>
<comment type="similarity">
    <text evidence="2 12">Belongs to the peptidase A1 family.</text>
</comment>
<organism evidence="15 16">
    <name type="scientific">Tieghemiomyces parasiticus</name>
    <dbReference type="NCBI Taxonomy" id="78921"/>
    <lineage>
        <taxon>Eukaryota</taxon>
        <taxon>Fungi</taxon>
        <taxon>Fungi incertae sedis</taxon>
        <taxon>Zoopagomycota</taxon>
        <taxon>Kickxellomycotina</taxon>
        <taxon>Dimargaritomycetes</taxon>
        <taxon>Dimargaritales</taxon>
        <taxon>Dimargaritaceae</taxon>
        <taxon>Tieghemiomyces</taxon>
    </lineage>
</organism>
<dbReference type="PRINTS" id="PR00792">
    <property type="entry name" value="PEPSIN"/>
</dbReference>
<dbReference type="InterPro" id="IPR021109">
    <property type="entry name" value="Peptidase_aspartic_dom_sf"/>
</dbReference>
<keyword evidence="4 12" id="KW-0645">Protease</keyword>
<keyword evidence="5 13" id="KW-0732">Signal</keyword>
<keyword evidence="16" id="KW-1185">Reference proteome</keyword>
<feature type="signal peptide" evidence="13">
    <location>
        <begin position="1"/>
        <end position="22"/>
    </location>
</feature>
<dbReference type="PANTHER" id="PTHR47966">
    <property type="entry name" value="BETA-SITE APP-CLEAVING ENZYME, ISOFORM A-RELATED"/>
    <property type="match status" value="1"/>
</dbReference>
<dbReference type="CDD" id="cd05471">
    <property type="entry name" value="pepsin_like"/>
    <property type="match status" value="1"/>
</dbReference>
<dbReference type="InterPro" id="IPR001461">
    <property type="entry name" value="Aspartic_peptidase_A1"/>
</dbReference>
<evidence type="ECO:0000256" key="2">
    <source>
        <dbReference type="ARBA" id="ARBA00007447"/>
    </source>
</evidence>
<dbReference type="InterPro" id="IPR033121">
    <property type="entry name" value="PEPTIDASE_A1"/>
</dbReference>
<dbReference type="EC" id="3.4.23.21" evidence="3"/>
<protein>
    <recommendedName>
        <fullName evidence="3">rhizopuspepsin</fullName>
        <ecNumber evidence="3">3.4.23.21</ecNumber>
    </recommendedName>
</protein>
<name>A0A9W8AE64_9FUNG</name>
<feature type="active site" evidence="10">
    <location>
        <position position="280"/>
    </location>
</feature>
<evidence type="ECO:0000256" key="6">
    <source>
        <dbReference type="ARBA" id="ARBA00022750"/>
    </source>
</evidence>
<evidence type="ECO:0000256" key="7">
    <source>
        <dbReference type="ARBA" id="ARBA00022801"/>
    </source>
</evidence>
<evidence type="ECO:0000256" key="13">
    <source>
        <dbReference type="SAM" id="SignalP"/>
    </source>
</evidence>
<evidence type="ECO:0000256" key="4">
    <source>
        <dbReference type="ARBA" id="ARBA00022670"/>
    </source>
</evidence>
<evidence type="ECO:0000256" key="10">
    <source>
        <dbReference type="PIRSR" id="PIRSR601461-1"/>
    </source>
</evidence>
<keyword evidence="8" id="KW-0865">Zymogen</keyword>
<feature type="active site" evidence="10">
    <location>
        <position position="97"/>
    </location>
</feature>
<reference evidence="15" key="1">
    <citation type="submission" date="2022-07" db="EMBL/GenBank/DDBJ databases">
        <title>Phylogenomic reconstructions and comparative analyses of Kickxellomycotina fungi.</title>
        <authorList>
            <person name="Reynolds N.K."/>
            <person name="Stajich J.E."/>
            <person name="Barry K."/>
            <person name="Grigoriev I.V."/>
            <person name="Crous P."/>
            <person name="Smith M.E."/>
        </authorList>
    </citation>
    <scope>NUCLEOTIDE SEQUENCE</scope>
    <source>
        <strain evidence="15">RSA 861</strain>
    </source>
</reference>
<proteinExistence type="inferred from homology"/>
<evidence type="ECO:0000256" key="3">
    <source>
        <dbReference type="ARBA" id="ARBA00013205"/>
    </source>
</evidence>
<feature type="disulfide bond" evidence="11">
    <location>
        <begin position="110"/>
        <end position="115"/>
    </location>
</feature>
<evidence type="ECO:0000313" key="15">
    <source>
        <dbReference type="EMBL" id="KAJ1923693.1"/>
    </source>
</evidence>
<sequence length="440" mass="47713">MRVDLQCAVFVCLVVGGRITTALPAGASATIVYTDTLPNTPLSRWKSQLRYGRPDSLRNSPFQSKEAVEAINFRSDLEYYSAVSFGTPPQTFKVMLDTGSADTWVIARGCPTSKCANHATFDKTISTTYRNGSSDWQVTYGDHSFAGGLSGWDTLRIGALTITNQSLGLAMYASPQFTNDMVDGIVGLSFRGASNNPDNQTPMDRLVEDHLLPEPLFAVYFPPRQVASVGEFTFGTVNSARYHGDLVYVPLSRKPYWQFELEAAYIGNTVVDQRVQCMVDTGTNVLLVSNEAARAIHLQIPGARETHSDGWILPCSRSTVSAAPSALPGANESTTVSPALSSMALIAKSQSFSPDSTHARRSDLGPALTIQFSINGHNFTVPVAGLPLEPVKSRPGFCYSGVAGGSPRWILGTMFIKHNYVVFDHGRERLGFAPIRHSSS</sequence>
<accession>A0A9W8AE64</accession>
<dbReference type="Proteomes" id="UP001150569">
    <property type="component" value="Unassembled WGS sequence"/>
</dbReference>
<dbReference type="PROSITE" id="PS51767">
    <property type="entry name" value="PEPTIDASE_A1"/>
    <property type="match status" value="1"/>
</dbReference>
<evidence type="ECO:0000256" key="5">
    <source>
        <dbReference type="ARBA" id="ARBA00022729"/>
    </source>
</evidence>
<feature type="chain" id="PRO_5040950204" description="rhizopuspepsin" evidence="13">
    <location>
        <begin position="23"/>
        <end position="440"/>
    </location>
</feature>
<dbReference type="EMBL" id="JANBPT010000318">
    <property type="protein sequence ID" value="KAJ1923693.1"/>
    <property type="molecule type" value="Genomic_DNA"/>
</dbReference>
<evidence type="ECO:0000256" key="1">
    <source>
        <dbReference type="ARBA" id="ARBA00001130"/>
    </source>
</evidence>
<gene>
    <name evidence="15" type="ORF">IWQ60_005719</name>
</gene>
<evidence type="ECO:0000313" key="16">
    <source>
        <dbReference type="Proteomes" id="UP001150569"/>
    </source>
</evidence>
<dbReference type="AlphaFoldDB" id="A0A9W8AE64"/>
<evidence type="ECO:0000256" key="11">
    <source>
        <dbReference type="PIRSR" id="PIRSR601461-2"/>
    </source>
</evidence>
<evidence type="ECO:0000256" key="8">
    <source>
        <dbReference type="ARBA" id="ARBA00023145"/>
    </source>
</evidence>
<dbReference type="GO" id="GO:0006508">
    <property type="term" value="P:proteolysis"/>
    <property type="evidence" value="ECO:0007669"/>
    <property type="project" value="UniProtKB-KW"/>
</dbReference>
<dbReference type="PROSITE" id="PS00141">
    <property type="entry name" value="ASP_PROTEASE"/>
    <property type="match status" value="2"/>
</dbReference>
<dbReference type="FunFam" id="2.40.70.10:FF:000115">
    <property type="entry name" value="Lysosomal aspartic protease"/>
    <property type="match status" value="1"/>
</dbReference>
<dbReference type="InterPro" id="IPR034164">
    <property type="entry name" value="Pepsin-like_dom"/>
</dbReference>
<dbReference type="InterPro" id="IPR001969">
    <property type="entry name" value="Aspartic_peptidase_AS"/>
</dbReference>
<feature type="domain" description="Peptidase A1" evidence="14">
    <location>
        <begin position="79"/>
        <end position="433"/>
    </location>
</feature>
<comment type="catalytic activity">
    <reaction evidence="1">
        <text>Hydrolysis of proteins with broad specificity similar to that of pepsin A, preferring hydrophobic residues at P1 and P1'. Clots milk and activates trypsinogen. Does not cleave 4-Gln-|-His-5, but does cleave 10-His-|-Leu-11 and 12-Val-|-Glu-13 in B chain of insulin.</text>
        <dbReference type="EC" id="3.4.23.21"/>
    </reaction>
</comment>
<dbReference type="PANTHER" id="PTHR47966:SF1">
    <property type="entry name" value="ASPARTYL PROTEINASE"/>
    <property type="match status" value="1"/>
</dbReference>
<dbReference type="GO" id="GO:0004190">
    <property type="term" value="F:aspartic-type endopeptidase activity"/>
    <property type="evidence" value="ECO:0007669"/>
    <property type="project" value="UniProtKB-KW"/>
</dbReference>
<keyword evidence="9 11" id="KW-1015">Disulfide bond</keyword>
<dbReference type="SUPFAM" id="SSF50630">
    <property type="entry name" value="Acid proteases"/>
    <property type="match status" value="1"/>
</dbReference>
<evidence type="ECO:0000256" key="9">
    <source>
        <dbReference type="ARBA" id="ARBA00023157"/>
    </source>
</evidence>
<evidence type="ECO:0000259" key="14">
    <source>
        <dbReference type="PROSITE" id="PS51767"/>
    </source>
</evidence>
<comment type="caution">
    <text evidence="15">The sequence shown here is derived from an EMBL/GenBank/DDBJ whole genome shotgun (WGS) entry which is preliminary data.</text>
</comment>
<keyword evidence="6 12" id="KW-0064">Aspartyl protease</keyword>
<dbReference type="Pfam" id="PF00026">
    <property type="entry name" value="Asp"/>
    <property type="match status" value="1"/>
</dbReference>
<dbReference type="OrthoDB" id="2747330at2759"/>
<evidence type="ECO:0000256" key="12">
    <source>
        <dbReference type="RuleBase" id="RU000454"/>
    </source>
</evidence>
<dbReference type="Gene3D" id="2.40.70.10">
    <property type="entry name" value="Acid Proteases"/>
    <property type="match status" value="2"/>
</dbReference>